<reference evidence="2" key="1">
    <citation type="journal article" date="2013" name="Stand. Genomic Sci.">
        <title>Genome sequence of the thermophilic fresh-water bacterium Spirochaeta caldaria type strain (H1(T)), reclassification of Spirochaeta caldaria, Spirochaeta stenostrepta, and Spirochaeta zuelzerae in the genus Treponema as Treponema caldaria comb. nov., Treponema stenostrepta comb. nov., and Treponema zuelzerae comb. nov., and emendation of the genus Treponema.</title>
        <authorList>
            <person name="Abt B."/>
            <person name="Goker M."/>
            <person name="Scheuner C."/>
            <person name="Han C."/>
            <person name="Lu M."/>
            <person name="Misra M."/>
            <person name="Lapidus A."/>
            <person name="Nolan M."/>
            <person name="Lucas S."/>
            <person name="Hammon N."/>
            <person name="Deshpande S."/>
            <person name="Cheng J.F."/>
            <person name="Tapia R."/>
            <person name="Goodwin L.A."/>
            <person name="Pitluck S."/>
            <person name="Liolios K."/>
            <person name="Pagani I."/>
            <person name="Ivanova N."/>
            <person name="Mavromatis K."/>
            <person name="Mikhailova N."/>
            <person name="Huntemann M."/>
            <person name="Pati A."/>
            <person name="Chen A."/>
            <person name="Palaniappan K."/>
            <person name="Land M."/>
            <person name="Hauser L."/>
            <person name="Jeffries C.D."/>
            <person name="Rohde M."/>
            <person name="Spring S."/>
            <person name="Gronow S."/>
            <person name="Detter J.C."/>
            <person name="Bristow J."/>
            <person name="Eisen J.A."/>
            <person name="Markowitz V."/>
            <person name="Hugenholtz P."/>
            <person name="Kyrpides N.C."/>
            <person name="Woyke T."/>
            <person name="Klenk H.P."/>
        </authorList>
    </citation>
    <scope>NUCLEOTIDE SEQUENCE</scope>
    <source>
        <strain evidence="2">ATCC 51460 / DSM 7334 / H1</strain>
    </source>
</reference>
<proteinExistence type="predicted"/>
<dbReference type="STRING" id="744872.Spica_2474"/>
<name>F8F4D2_GRAC1</name>
<gene>
    <name evidence="1" type="ordered locus">Spica_2474</name>
</gene>
<evidence type="ECO:0000313" key="1">
    <source>
        <dbReference type="EMBL" id="AEJ20579.1"/>
    </source>
</evidence>
<dbReference type="HOGENOM" id="CLU_3318652_0_0_12"/>
<dbReference type="EMBL" id="CP002868">
    <property type="protein sequence ID" value="AEJ20579.1"/>
    <property type="molecule type" value="Genomic_DNA"/>
</dbReference>
<evidence type="ECO:0000313" key="2">
    <source>
        <dbReference type="Proteomes" id="UP000000503"/>
    </source>
</evidence>
<accession>F8F4D2</accession>
<keyword evidence="2" id="KW-1185">Reference proteome</keyword>
<dbReference type="AlphaFoldDB" id="F8F4D2"/>
<dbReference type="Proteomes" id="UP000000503">
    <property type="component" value="Chromosome"/>
</dbReference>
<sequence length="39" mass="4124">MNDSDGPGSSQPPEPHLCVQLCSTQRSKPEALLLLSACL</sequence>
<protein>
    <submittedName>
        <fullName evidence="1">Uncharacterized protein</fullName>
    </submittedName>
</protein>
<dbReference type="KEGG" id="scd:Spica_2474"/>
<organism evidence="1 2">
    <name type="scientific">Gracilinema caldarium (strain ATCC 51460 / DSM 7334 / H1)</name>
    <name type="common">Treponema caldarium</name>
    <dbReference type="NCBI Taxonomy" id="744872"/>
    <lineage>
        <taxon>Bacteria</taxon>
        <taxon>Pseudomonadati</taxon>
        <taxon>Spirochaetota</taxon>
        <taxon>Spirochaetia</taxon>
        <taxon>Spirochaetales</taxon>
        <taxon>Breznakiellaceae</taxon>
        <taxon>Gracilinema</taxon>
    </lineage>
</organism>